<keyword evidence="1" id="KW-0812">Transmembrane</keyword>
<dbReference type="HOGENOM" id="CLU_1507381_0_0_2"/>
<dbReference type="Proteomes" id="UP000033123">
    <property type="component" value="Chromosome"/>
</dbReference>
<keyword evidence="1" id="KW-1133">Transmembrane helix</keyword>
<dbReference type="PATRIC" id="fig|1434118.4.peg.637"/>
<gene>
    <name evidence="2" type="ORF">MSSAC_0492</name>
</gene>
<evidence type="ECO:0000313" key="2">
    <source>
        <dbReference type="EMBL" id="AKB35082.1"/>
    </source>
</evidence>
<dbReference type="EMBL" id="CP009508">
    <property type="protein sequence ID" value="AKB35082.1"/>
    <property type="molecule type" value="Genomic_DNA"/>
</dbReference>
<name>A0A0E3PK82_9EURY</name>
<dbReference type="AlphaFoldDB" id="A0A0E3PK82"/>
<dbReference type="RefSeq" id="WP_197082114.1">
    <property type="nucleotide sequence ID" value="NZ_CP009508.1"/>
</dbReference>
<organism evidence="2 3">
    <name type="scientific">Methanosarcina siciliae C2J</name>
    <dbReference type="NCBI Taxonomy" id="1434118"/>
    <lineage>
        <taxon>Archaea</taxon>
        <taxon>Methanobacteriati</taxon>
        <taxon>Methanobacteriota</taxon>
        <taxon>Stenosarchaea group</taxon>
        <taxon>Methanomicrobia</taxon>
        <taxon>Methanosarcinales</taxon>
        <taxon>Methanosarcinaceae</taxon>
        <taxon>Methanosarcina</taxon>
    </lineage>
</organism>
<reference evidence="2 3" key="1">
    <citation type="submission" date="2014-07" db="EMBL/GenBank/DDBJ databases">
        <title>Methanogenic archaea and the global carbon cycle.</title>
        <authorList>
            <person name="Henriksen J.R."/>
            <person name="Luke J."/>
            <person name="Reinhart S."/>
            <person name="Benedict M.N."/>
            <person name="Youngblut N.D."/>
            <person name="Metcalf M.E."/>
            <person name="Whitaker R.J."/>
            <person name="Metcalf W.W."/>
        </authorList>
    </citation>
    <scope>NUCLEOTIDE SEQUENCE [LARGE SCALE GENOMIC DNA]</scope>
    <source>
        <strain evidence="2 3">C2J</strain>
    </source>
</reference>
<evidence type="ECO:0000256" key="1">
    <source>
        <dbReference type="SAM" id="Phobius"/>
    </source>
</evidence>
<keyword evidence="1" id="KW-0472">Membrane</keyword>
<proteinExistence type="predicted"/>
<dbReference type="KEGG" id="msj:MSSAC_0492"/>
<evidence type="ECO:0000313" key="3">
    <source>
        <dbReference type="Proteomes" id="UP000033123"/>
    </source>
</evidence>
<accession>A0A0E3PK82</accession>
<dbReference type="GeneID" id="24870035"/>
<protein>
    <submittedName>
        <fullName evidence="2">Uncharacterized protein</fullName>
    </submittedName>
</protein>
<feature type="transmembrane region" description="Helical" evidence="1">
    <location>
        <begin position="6"/>
        <end position="26"/>
    </location>
</feature>
<sequence>MVLDESKWLSMLILVFISAIFLLSLYESGNLSLGVNDVDNYGGINRDVSEILRKIYVNDSDFQNLTKGNYSGAGAIFNETGESIVYIRINGWYIHKATVELQNGTSKTIGLSASMEELYKEADSLNGSVISTNSQMTGGEFYMITVDTPNETVKSIEKVDELPEWTTATVIEEVSENEP</sequence>